<dbReference type="AlphaFoldDB" id="A0A0D0HPL8"/>
<sequence length="748" mass="82583">MVKRSRIIAFFLLVVLLGGMMGTTAEKIVKNIKLGLDLQGGFEILYEVKPTKEGEKITKDVLLSTVSALNKRINVLGVSEPRIDVEGNDRIRVQLAGVKDQNKAREILSTEAKLTFRDVHDNVLMDGSDLVEGGAKQTFDDKGKPSVAIQLKDANKFKEVTQKVLSMAPNNVLVIWLDFEEGVDSYAKEVGKEHPKFISAAQVNEVFNQTDVSIVGNFTVEEAKQLADLLNAGALPVELKEIYSTSVGAQFGEQALQKTIFAGIIGIALVFLFMLVFYRLPGIVAVVTLSVYIYLILLVFDWMNGVLTLPGIAALILGVGMAVDANIITYERIKDELKLGKSLMSAYRIGNRGSFGTILDANITTIIAGVVLFVYGTSSVKGFATMLIISILASFITAVYGTRLLLGLLVKSRLFDKKPHYFGVNSKDILDIAKVTDDTDVPTKFARLDFVKRSKLFFMISGAMVVIGLVLLLTAKLNLGIDFSSGTRVDLMSEKPLTTEEVKRELSELRLKPKDVVLSGNNNEMAIVRFLGVLDQKEISQLKSHFKEKYGIEPNVSTVSPTVGKELARNAFISVLIASIGIIIYVTVRFEMYMAIAAIVALLHDAFFIIAFFSLTRLEVDLTFIAAVLTIVGYSINDTIVTFDRIRYLMKKRTVKTVDDLKDVVNKALQQTFGRSINTVLTVVFTVVALLLFGSEAIRNFSFALLAGLISGTYSSLFIAAQLWLIWKSKQLKKGKQKREQWEAEPEV</sequence>
<dbReference type="Pfam" id="PF21760">
    <property type="entry name" value="SecD_1st"/>
    <property type="match status" value="1"/>
</dbReference>
<dbReference type="InterPro" id="IPR055344">
    <property type="entry name" value="SecD_SecF_C_bact"/>
</dbReference>
<evidence type="ECO:0000259" key="14">
    <source>
        <dbReference type="Pfam" id="PF02355"/>
    </source>
</evidence>
<keyword evidence="6 12" id="KW-1133">Transmembrane helix</keyword>
<dbReference type="FunFam" id="3.30.70.3220:FF:000001">
    <property type="entry name" value="Multifunctional fusion protein"/>
    <property type="match status" value="1"/>
</dbReference>
<feature type="domain" description="Protein export membrane protein SecD/SecF C-terminal" evidence="14">
    <location>
        <begin position="240"/>
        <end position="403"/>
    </location>
</feature>
<dbReference type="Pfam" id="PF02355">
    <property type="entry name" value="SecD_SecF_C"/>
    <property type="match status" value="2"/>
</dbReference>
<keyword evidence="8 12" id="KW-0472">Membrane</keyword>
<evidence type="ECO:0000256" key="1">
    <source>
        <dbReference type="ARBA" id="ARBA00004651"/>
    </source>
</evidence>
<dbReference type="InterPro" id="IPR005791">
    <property type="entry name" value="SecD"/>
</dbReference>
<feature type="transmembrane region" description="Helical" evidence="12">
    <location>
        <begin position="595"/>
        <end position="616"/>
    </location>
</feature>
<dbReference type="NCBIfam" id="TIGR00966">
    <property type="entry name" value="transloc_SecF"/>
    <property type="match status" value="1"/>
</dbReference>
<feature type="transmembrane region" description="Helical" evidence="12">
    <location>
        <begin position="456"/>
        <end position="475"/>
    </location>
</feature>
<organism evidence="16 17">
    <name type="scientific">Anoxybacillus ayderensis</name>
    <dbReference type="NCBI Taxonomy" id="265546"/>
    <lineage>
        <taxon>Bacteria</taxon>
        <taxon>Bacillati</taxon>
        <taxon>Bacillota</taxon>
        <taxon>Bacilli</taxon>
        <taxon>Bacillales</taxon>
        <taxon>Anoxybacillaceae</taxon>
        <taxon>Anoxybacillus</taxon>
    </lineage>
</organism>
<keyword evidence="17" id="KW-1185">Reference proteome</keyword>
<feature type="transmembrane region" description="Helical" evidence="12">
    <location>
        <begin position="312"/>
        <end position="333"/>
    </location>
</feature>
<dbReference type="HAMAP" id="MF_01463_B">
    <property type="entry name" value="SecD_B"/>
    <property type="match status" value="1"/>
</dbReference>
<dbReference type="InterPro" id="IPR005665">
    <property type="entry name" value="SecF_bac"/>
</dbReference>
<dbReference type="NCBIfam" id="TIGR01129">
    <property type="entry name" value="secD"/>
    <property type="match status" value="1"/>
</dbReference>
<gene>
    <name evidence="12" type="primary">secD</name>
    <name evidence="13" type="synonym">secF</name>
    <name evidence="16" type="ORF">JV16_00596</name>
</gene>
<dbReference type="PANTHER" id="PTHR30081">
    <property type="entry name" value="PROTEIN-EXPORT MEMBRANE PROTEIN SEC"/>
    <property type="match status" value="1"/>
</dbReference>
<dbReference type="InterPro" id="IPR048631">
    <property type="entry name" value="SecD_1st"/>
</dbReference>
<dbReference type="GO" id="GO:0005886">
    <property type="term" value="C:plasma membrane"/>
    <property type="evidence" value="ECO:0007669"/>
    <property type="project" value="UniProtKB-SubCell"/>
</dbReference>
<comment type="similarity">
    <text evidence="11">In the N-terminal section; belongs to the SecD/SecF family. SecD subfamily.</text>
</comment>
<dbReference type="EMBL" id="JXTG01000002">
    <property type="protein sequence ID" value="KIP22049.1"/>
    <property type="molecule type" value="Genomic_DNA"/>
</dbReference>
<dbReference type="GO" id="GO:0065002">
    <property type="term" value="P:intracellular protein transmembrane transport"/>
    <property type="evidence" value="ECO:0007669"/>
    <property type="project" value="UniProtKB-UniRule"/>
</dbReference>
<evidence type="ECO:0000313" key="17">
    <source>
        <dbReference type="Proteomes" id="UP000032047"/>
    </source>
</evidence>
<dbReference type="Pfam" id="PF07549">
    <property type="entry name" value="Sec_GG"/>
    <property type="match status" value="1"/>
</dbReference>
<feature type="transmembrane region" description="Helical" evidence="12">
    <location>
        <begin position="354"/>
        <end position="375"/>
    </location>
</feature>
<comment type="subunit">
    <text evidence="13">Forms a complex with SecD. Part of the essential Sec protein translocation apparatus which comprises SecA, SecYEG and auxiliary proteins SecDF. Other proteins may also be involved.</text>
</comment>
<feature type="transmembrane region" description="Helical" evidence="12">
    <location>
        <begin position="677"/>
        <end position="695"/>
    </location>
</feature>
<proteinExistence type="inferred from homology"/>
<dbReference type="PANTHER" id="PTHR30081:SF1">
    <property type="entry name" value="PROTEIN TRANSLOCASE SUBUNIT SECD"/>
    <property type="match status" value="1"/>
</dbReference>
<feature type="transmembrane region" description="Helical" evidence="12">
    <location>
        <begin position="701"/>
        <end position="727"/>
    </location>
</feature>
<dbReference type="Gene3D" id="1.20.1640.10">
    <property type="entry name" value="Multidrug efflux transporter AcrB transmembrane domain"/>
    <property type="match status" value="2"/>
</dbReference>
<evidence type="ECO:0000256" key="4">
    <source>
        <dbReference type="ARBA" id="ARBA00022692"/>
    </source>
</evidence>
<comment type="similarity">
    <text evidence="13">Belongs to the SecD/SecF family. SecF subfamily.</text>
</comment>
<dbReference type="InterPro" id="IPR022645">
    <property type="entry name" value="SecD/SecF_bac"/>
</dbReference>
<comment type="similarity">
    <text evidence="10">In the C-terminal section; belongs to the SecD/SecF family. SecF subfamily.</text>
</comment>
<reference evidence="16 17" key="1">
    <citation type="submission" date="2015-01" db="EMBL/GenBank/DDBJ databases">
        <title>Genome sequence of Anoxybacillus ayderensis strain AB04.</title>
        <authorList>
            <person name="Belduz A.O."/>
            <person name="Canakci S."/>
            <person name="Chan K.-G."/>
            <person name="Kahar U.M."/>
            <person name="Yaakob A.S."/>
            <person name="Chan C.S."/>
            <person name="Goh K.M."/>
        </authorList>
    </citation>
    <scope>NUCLEOTIDE SEQUENCE [LARGE SCALE GENOMIC DNA]</scope>
    <source>
        <strain evidence="16 17">AB04</strain>
    </source>
</reference>
<protein>
    <recommendedName>
        <fullName evidence="12 13">Multifunctional fusion protein</fullName>
    </recommendedName>
    <domain>
        <recommendedName>
            <fullName evidence="12">Protein translocase subunit SecD</fullName>
        </recommendedName>
    </domain>
    <domain>
        <recommendedName>
            <fullName evidence="13">Protein-export membrane protein SecF</fullName>
        </recommendedName>
    </domain>
</protein>
<dbReference type="InterPro" id="IPR022646">
    <property type="entry name" value="SecD/SecF_CS"/>
</dbReference>
<comment type="caution">
    <text evidence="16">The sequence shown here is derived from an EMBL/GenBank/DDBJ whole genome shotgun (WGS) entry which is preliminary data.</text>
</comment>
<dbReference type="GO" id="GO:0015450">
    <property type="term" value="F:protein-transporting ATPase activity"/>
    <property type="evidence" value="ECO:0007669"/>
    <property type="project" value="InterPro"/>
</dbReference>
<evidence type="ECO:0000256" key="8">
    <source>
        <dbReference type="ARBA" id="ARBA00023136"/>
    </source>
</evidence>
<dbReference type="GO" id="GO:0043952">
    <property type="term" value="P:protein transport by the Sec complex"/>
    <property type="evidence" value="ECO:0007669"/>
    <property type="project" value="UniProtKB-UniRule"/>
</dbReference>
<evidence type="ECO:0000256" key="11">
    <source>
        <dbReference type="ARBA" id="ARBA00061053"/>
    </source>
</evidence>
<dbReference type="SUPFAM" id="SSF82866">
    <property type="entry name" value="Multidrug efflux transporter AcrB transmembrane domain"/>
    <property type="match status" value="2"/>
</dbReference>
<evidence type="ECO:0000256" key="5">
    <source>
        <dbReference type="ARBA" id="ARBA00022927"/>
    </source>
</evidence>
<evidence type="ECO:0000256" key="6">
    <source>
        <dbReference type="ARBA" id="ARBA00022989"/>
    </source>
</evidence>
<feature type="transmembrane region" description="Helical" evidence="12">
    <location>
        <begin position="283"/>
        <end position="300"/>
    </location>
</feature>
<dbReference type="RefSeq" id="WP_021093903.1">
    <property type="nucleotide sequence ID" value="NZ_ANOC01000003.1"/>
</dbReference>
<dbReference type="InterPro" id="IPR048634">
    <property type="entry name" value="SecD_SecF_C"/>
</dbReference>
<comment type="caution">
    <text evidence="12">Lacks conserved residue(s) required for the propagation of feature annotation.</text>
</comment>
<evidence type="ECO:0000256" key="7">
    <source>
        <dbReference type="ARBA" id="ARBA00023010"/>
    </source>
</evidence>
<dbReference type="HAMAP" id="MF_01464_B">
    <property type="entry name" value="SecF_B"/>
    <property type="match status" value="1"/>
</dbReference>
<evidence type="ECO:0000256" key="10">
    <source>
        <dbReference type="ARBA" id="ARBA00060856"/>
    </source>
</evidence>
<feature type="transmembrane region" description="Helical" evidence="12">
    <location>
        <begin position="622"/>
        <end position="643"/>
    </location>
</feature>
<dbReference type="PATRIC" id="fig|265546.4.peg.615"/>
<comment type="function">
    <text evidence="9 12">Part of the Sec protein translocase complex. Interacts with the SecYEG preprotein conducting channel. SecDF uses the proton motive force (PMF) to complete protein translocation after the ATP-dependent function of SecA.</text>
</comment>
<dbReference type="Proteomes" id="UP000032047">
    <property type="component" value="Unassembled WGS sequence"/>
</dbReference>
<evidence type="ECO:0000256" key="3">
    <source>
        <dbReference type="ARBA" id="ARBA00022475"/>
    </source>
</evidence>
<dbReference type="NCBIfam" id="TIGR00916">
    <property type="entry name" value="2A0604s01"/>
    <property type="match status" value="2"/>
</dbReference>
<evidence type="ECO:0000259" key="15">
    <source>
        <dbReference type="Pfam" id="PF21760"/>
    </source>
</evidence>
<name>A0A0D0HPL8_9BACL</name>
<feature type="transmembrane region" description="Helical" evidence="12">
    <location>
        <begin position="387"/>
        <end position="410"/>
    </location>
</feature>
<keyword evidence="3 12" id="KW-1003">Cell membrane</keyword>
<evidence type="ECO:0000256" key="9">
    <source>
        <dbReference type="ARBA" id="ARBA00059018"/>
    </source>
</evidence>
<keyword evidence="5 12" id="KW-0653">Protein transport</keyword>
<comment type="subunit">
    <text evidence="12">Forms a complex with SecF. Part of the essential Sec protein translocation apparatus which comprises SecA, SecYEG and auxiliary proteins SecDF. Other proteins may also be involved.</text>
</comment>
<accession>A0A0D0HPL8</accession>
<evidence type="ECO:0000313" key="16">
    <source>
        <dbReference type="EMBL" id="KIP22049.1"/>
    </source>
</evidence>
<keyword evidence="7 12" id="KW-0811">Translocation</keyword>
<dbReference type="FunFam" id="1.20.1640.10:FF:000004">
    <property type="entry name" value="Protein translocase subunit SecD"/>
    <property type="match status" value="1"/>
</dbReference>
<comment type="similarity">
    <text evidence="12">Belongs to the SecD/SecF family. SecD subfamily.</text>
</comment>
<evidence type="ECO:0000256" key="12">
    <source>
        <dbReference type="HAMAP-Rule" id="MF_01463"/>
    </source>
</evidence>
<evidence type="ECO:0000256" key="2">
    <source>
        <dbReference type="ARBA" id="ARBA00022448"/>
    </source>
</evidence>
<dbReference type="GO" id="GO:0006605">
    <property type="term" value="P:protein targeting"/>
    <property type="evidence" value="ECO:0007669"/>
    <property type="project" value="UniProtKB-UniRule"/>
</dbReference>
<feature type="transmembrane region" description="Helical" evidence="12">
    <location>
        <begin position="567"/>
        <end position="588"/>
    </location>
</feature>
<evidence type="ECO:0000256" key="13">
    <source>
        <dbReference type="HAMAP-Rule" id="MF_01464"/>
    </source>
</evidence>
<dbReference type="InterPro" id="IPR022813">
    <property type="entry name" value="SecD/SecF_arch_bac"/>
</dbReference>
<dbReference type="FunFam" id="1.20.1640.10:FF:000024">
    <property type="entry name" value="Multifunctional fusion protein"/>
    <property type="match status" value="1"/>
</dbReference>
<feature type="domain" description="Protein export membrane protein SecD/SecF C-terminal" evidence="14">
    <location>
        <begin position="553"/>
        <end position="729"/>
    </location>
</feature>
<feature type="transmembrane region" description="Helical" evidence="12">
    <location>
        <begin position="260"/>
        <end position="278"/>
    </location>
</feature>
<dbReference type="PRINTS" id="PR01755">
    <property type="entry name" value="SECFTRNLCASE"/>
</dbReference>
<dbReference type="NCBIfam" id="NF009581">
    <property type="entry name" value="PRK13024.1-1"/>
    <property type="match status" value="1"/>
</dbReference>
<feature type="domain" description="Protein translocase subunit SecDF P1" evidence="15">
    <location>
        <begin position="65"/>
        <end position="121"/>
    </location>
</feature>
<comment type="subcellular location">
    <subcellularLocation>
        <location evidence="1 12">Cell membrane</location>
        <topology evidence="1 12">Multi-pass membrane protein</topology>
    </subcellularLocation>
</comment>
<keyword evidence="2 12" id="KW-0813">Transport</keyword>
<keyword evidence="4 12" id="KW-0812">Transmembrane</keyword>
<dbReference type="Gene3D" id="3.30.70.3220">
    <property type="match status" value="1"/>
</dbReference>